<feature type="binding site" evidence="15">
    <location>
        <begin position="156"/>
        <end position="159"/>
    </location>
    <ligand>
        <name>ATP</name>
        <dbReference type="ChEBI" id="CHEBI:30616"/>
    </ligand>
</feature>
<feature type="compositionally biased region" description="Low complexity" evidence="16">
    <location>
        <begin position="385"/>
        <end position="403"/>
    </location>
</feature>
<feature type="compositionally biased region" description="Gly residues" evidence="16">
    <location>
        <begin position="340"/>
        <end position="360"/>
    </location>
</feature>
<proteinExistence type="inferred from homology"/>
<organism evidence="17 18">
    <name type="scientific">Corynebacterium xerosis</name>
    <dbReference type="NCBI Taxonomy" id="1725"/>
    <lineage>
        <taxon>Bacteria</taxon>
        <taxon>Bacillati</taxon>
        <taxon>Actinomycetota</taxon>
        <taxon>Actinomycetes</taxon>
        <taxon>Mycobacteriales</taxon>
        <taxon>Corynebacteriaceae</taxon>
        <taxon>Corynebacterium</taxon>
    </lineage>
</organism>
<evidence type="ECO:0000256" key="8">
    <source>
        <dbReference type="ARBA" id="ARBA00022655"/>
    </source>
</evidence>
<dbReference type="NCBIfam" id="TIGR00018">
    <property type="entry name" value="panC"/>
    <property type="match status" value="1"/>
</dbReference>
<comment type="subcellular location">
    <subcellularLocation>
        <location evidence="1 15">Cytoplasm</location>
    </subcellularLocation>
</comment>
<dbReference type="AlphaFoldDB" id="A0A7X9XTM1"/>
<accession>A0A7X9XTM1</accession>
<keyword evidence="8 15" id="KW-0566">Pantothenate biosynthesis</keyword>
<feature type="binding site" evidence="15">
    <location>
        <position position="70"/>
    </location>
    <ligand>
        <name>(R)-pantoate</name>
        <dbReference type="ChEBI" id="CHEBI:15980"/>
    </ligand>
</feature>
<comment type="subunit">
    <text evidence="15">Homodimer.</text>
</comment>
<comment type="caution">
    <text evidence="17">The sequence shown here is derived from an EMBL/GenBank/DDBJ whole genome shotgun (WGS) entry which is preliminary data.</text>
</comment>
<evidence type="ECO:0000256" key="1">
    <source>
        <dbReference type="ARBA" id="ARBA00004496"/>
    </source>
</evidence>
<keyword evidence="7 15" id="KW-0436">Ligase</keyword>
<evidence type="ECO:0000256" key="14">
    <source>
        <dbReference type="ARBA" id="ARBA00077433"/>
    </source>
</evidence>
<keyword evidence="9 15" id="KW-0547">Nucleotide-binding</keyword>
<comment type="function">
    <text evidence="13 15">Catalyzes the condensation of pantoate with beta-alanine in an ATP-dependent reaction via a pantoyl-adenylate intermediate.</text>
</comment>
<dbReference type="GO" id="GO:0005524">
    <property type="term" value="F:ATP binding"/>
    <property type="evidence" value="ECO:0007669"/>
    <property type="project" value="UniProtKB-KW"/>
</dbReference>
<feature type="region of interest" description="Disordered" evidence="16">
    <location>
        <begin position="332"/>
        <end position="403"/>
    </location>
</feature>
<dbReference type="PANTHER" id="PTHR21299:SF1">
    <property type="entry name" value="PANTOATE--BETA-ALANINE LIGASE"/>
    <property type="match status" value="1"/>
</dbReference>
<evidence type="ECO:0000256" key="7">
    <source>
        <dbReference type="ARBA" id="ARBA00022598"/>
    </source>
</evidence>
<dbReference type="Proteomes" id="UP000589552">
    <property type="component" value="Unassembled WGS sequence"/>
</dbReference>
<evidence type="ECO:0000256" key="6">
    <source>
        <dbReference type="ARBA" id="ARBA00022490"/>
    </source>
</evidence>
<feature type="binding site" evidence="15">
    <location>
        <begin position="193"/>
        <end position="196"/>
    </location>
    <ligand>
        <name>ATP</name>
        <dbReference type="ChEBI" id="CHEBI:30616"/>
    </ligand>
</feature>
<name>A0A7X9XTM1_9CORY</name>
<evidence type="ECO:0000256" key="16">
    <source>
        <dbReference type="SAM" id="MobiDB-lite"/>
    </source>
</evidence>
<dbReference type="EC" id="6.3.2.1" evidence="4 15"/>
<dbReference type="HAMAP" id="MF_00158">
    <property type="entry name" value="PanC"/>
    <property type="match status" value="1"/>
</dbReference>
<evidence type="ECO:0000256" key="5">
    <source>
        <dbReference type="ARBA" id="ARBA00014155"/>
    </source>
</evidence>
<feature type="binding site" evidence="15">
    <location>
        <position position="162"/>
    </location>
    <ligand>
        <name>(R)-pantoate</name>
        <dbReference type="ChEBI" id="CHEBI:15980"/>
    </ligand>
</feature>
<evidence type="ECO:0000313" key="17">
    <source>
        <dbReference type="EMBL" id="NMF09784.1"/>
    </source>
</evidence>
<dbReference type="FunFam" id="3.40.50.620:FF:000114">
    <property type="entry name" value="Pantothenate synthetase"/>
    <property type="match status" value="1"/>
</dbReference>
<dbReference type="Gene3D" id="3.30.1300.10">
    <property type="entry name" value="Pantoate-beta-alanine ligase, C-terminal domain"/>
    <property type="match status" value="1"/>
</dbReference>
<keyword evidence="6 15" id="KW-0963">Cytoplasm</keyword>
<dbReference type="InterPro" id="IPR014729">
    <property type="entry name" value="Rossmann-like_a/b/a_fold"/>
</dbReference>
<dbReference type="InterPro" id="IPR042176">
    <property type="entry name" value="Pantoate_ligase_C"/>
</dbReference>
<feature type="active site" description="Proton donor" evidence="15">
    <location>
        <position position="45"/>
    </location>
</feature>
<feature type="binding site" evidence="15">
    <location>
        <position position="70"/>
    </location>
    <ligand>
        <name>beta-alanine</name>
        <dbReference type="ChEBI" id="CHEBI:57966"/>
    </ligand>
</feature>
<comment type="miscellaneous">
    <text evidence="15">The reaction proceeds by a bi uni uni bi ping pong mechanism.</text>
</comment>
<gene>
    <name evidence="15" type="primary">panC</name>
    <name evidence="17" type="ORF">HF852_09290</name>
</gene>
<comment type="similarity">
    <text evidence="3 15">Belongs to the pantothenate synthetase family.</text>
</comment>
<evidence type="ECO:0000256" key="3">
    <source>
        <dbReference type="ARBA" id="ARBA00009256"/>
    </source>
</evidence>
<dbReference type="InterPro" id="IPR003721">
    <property type="entry name" value="Pantoate_ligase"/>
</dbReference>
<dbReference type="SUPFAM" id="SSF52374">
    <property type="entry name" value="Nucleotidylyl transferase"/>
    <property type="match status" value="1"/>
</dbReference>
<dbReference type="GO" id="GO:0005829">
    <property type="term" value="C:cytosol"/>
    <property type="evidence" value="ECO:0007669"/>
    <property type="project" value="TreeGrafter"/>
</dbReference>
<dbReference type="Gene3D" id="3.40.50.620">
    <property type="entry name" value="HUPs"/>
    <property type="match status" value="1"/>
</dbReference>
<evidence type="ECO:0000256" key="12">
    <source>
        <dbReference type="ARBA" id="ARBA00048258"/>
    </source>
</evidence>
<sequence>MSGYTAGDITVHDTIAGIAQVTRAMRKTGRPVVLVPTMGALHEGHLELVRAAQSLPRAVVVASIFVNPLQFGEGEDFEAYPRTLDDDVAKLKAVGCELVFAPNAREMYPNGFRSTVQPGPLADELEGATRPGHFAGALTVVNKLFNITNCTDAIFGEKDYQQLALMQQMVTDLNMPVQLHGVPVIRETDGLAMSSRNRYLSAEERELAVTLSAALTAGAHVGDHGADAVLSTARAVLAERPEVDVDYLELRGPGLGPVPEEGEARLLVAARVGTTRLIDNVGVLLGDMREREIAQAALSAAGLDDQPLTEEEMAELKKLKARVDEVRAEREAREARDGLRGAGFAAGSGAGTAGSAGSAGGMDSRVDGVDGDTVRRPVSEGGSAGTTDSTSATDSDSATEGGR</sequence>
<keyword evidence="10 15" id="KW-0067">ATP-binding</keyword>
<evidence type="ECO:0000256" key="9">
    <source>
        <dbReference type="ARBA" id="ARBA00022741"/>
    </source>
</evidence>
<feature type="binding site" evidence="15">
    <location>
        <position position="185"/>
    </location>
    <ligand>
        <name>ATP</name>
        <dbReference type="ChEBI" id="CHEBI:30616"/>
    </ligand>
</feature>
<dbReference type="PANTHER" id="PTHR21299">
    <property type="entry name" value="CYTIDYLATE KINASE/PANTOATE-BETA-ALANINE LIGASE"/>
    <property type="match status" value="1"/>
</dbReference>
<dbReference type="GO" id="GO:0004592">
    <property type="term" value="F:pantoate-beta-alanine ligase activity"/>
    <property type="evidence" value="ECO:0007669"/>
    <property type="project" value="UniProtKB-UniRule"/>
</dbReference>
<dbReference type="EMBL" id="JABAGA010000005">
    <property type="protein sequence ID" value="NMF09784.1"/>
    <property type="molecule type" value="Genomic_DNA"/>
</dbReference>
<evidence type="ECO:0000256" key="11">
    <source>
        <dbReference type="ARBA" id="ARBA00032806"/>
    </source>
</evidence>
<evidence type="ECO:0000256" key="13">
    <source>
        <dbReference type="ARBA" id="ARBA00055042"/>
    </source>
</evidence>
<feature type="compositionally biased region" description="Basic and acidic residues" evidence="16">
    <location>
        <begin position="364"/>
        <end position="378"/>
    </location>
</feature>
<comment type="catalytic activity">
    <reaction evidence="12 15">
        <text>(R)-pantoate + beta-alanine + ATP = (R)-pantothenate + AMP + diphosphate + H(+)</text>
        <dbReference type="Rhea" id="RHEA:10912"/>
        <dbReference type="ChEBI" id="CHEBI:15378"/>
        <dbReference type="ChEBI" id="CHEBI:15980"/>
        <dbReference type="ChEBI" id="CHEBI:29032"/>
        <dbReference type="ChEBI" id="CHEBI:30616"/>
        <dbReference type="ChEBI" id="CHEBI:33019"/>
        <dbReference type="ChEBI" id="CHEBI:57966"/>
        <dbReference type="ChEBI" id="CHEBI:456215"/>
        <dbReference type="EC" id="6.3.2.1"/>
    </reaction>
</comment>
<protein>
    <recommendedName>
        <fullName evidence="5 15">Pantothenate synthetase</fullName>
        <shortName evidence="15">PS</shortName>
        <ecNumber evidence="4 15">6.3.2.1</ecNumber>
    </recommendedName>
    <alternativeName>
        <fullName evidence="14 15">Pantoate--beta-alanine ligase</fullName>
    </alternativeName>
    <alternativeName>
        <fullName evidence="11 15">Pantoate-activating enzyme</fullName>
    </alternativeName>
</protein>
<reference evidence="17 18" key="1">
    <citation type="submission" date="2020-04" db="EMBL/GenBank/DDBJ databases">
        <authorList>
            <person name="Hitch T.C.A."/>
            <person name="Wylensek D."/>
            <person name="Clavel T."/>
        </authorList>
    </citation>
    <scope>NUCLEOTIDE SEQUENCE [LARGE SCALE GENOMIC DNA]</scope>
    <source>
        <strain evidence="17 18">BL-383-APC-2I</strain>
    </source>
</reference>
<comment type="pathway">
    <text evidence="2 15">Cofactor biosynthesis; (R)-pantothenate biosynthesis; (R)-pantothenate from (R)-pantoate and beta-alanine: step 1/1.</text>
</comment>
<dbReference type="UniPathway" id="UPA00028">
    <property type="reaction ID" value="UER00005"/>
</dbReference>
<evidence type="ECO:0000256" key="10">
    <source>
        <dbReference type="ARBA" id="ARBA00022840"/>
    </source>
</evidence>
<evidence type="ECO:0000313" key="18">
    <source>
        <dbReference type="Proteomes" id="UP000589552"/>
    </source>
</evidence>
<dbReference type="CDD" id="cd00560">
    <property type="entry name" value="PanC"/>
    <property type="match status" value="1"/>
</dbReference>
<evidence type="ECO:0000256" key="15">
    <source>
        <dbReference type="HAMAP-Rule" id="MF_00158"/>
    </source>
</evidence>
<evidence type="ECO:0000256" key="2">
    <source>
        <dbReference type="ARBA" id="ARBA00004990"/>
    </source>
</evidence>
<evidence type="ECO:0000256" key="4">
    <source>
        <dbReference type="ARBA" id="ARBA00012219"/>
    </source>
</evidence>
<feature type="binding site" evidence="15">
    <location>
        <begin position="38"/>
        <end position="45"/>
    </location>
    <ligand>
        <name>ATP</name>
        <dbReference type="ChEBI" id="CHEBI:30616"/>
    </ligand>
</feature>
<dbReference type="Pfam" id="PF02569">
    <property type="entry name" value="Pantoate_ligase"/>
    <property type="match status" value="1"/>
</dbReference>
<dbReference type="GO" id="GO:0015940">
    <property type="term" value="P:pantothenate biosynthetic process"/>
    <property type="evidence" value="ECO:0007669"/>
    <property type="project" value="UniProtKB-UniRule"/>
</dbReference>